<dbReference type="Proteomes" id="UP000006034">
    <property type="component" value="Unassembled WGS sequence"/>
</dbReference>
<dbReference type="OrthoDB" id="9811074at2"/>
<evidence type="ECO:0000313" key="4">
    <source>
        <dbReference type="Proteomes" id="UP000006034"/>
    </source>
</evidence>
<dbReference type="EMBL" id="ADCP02000002">
    <property type="protein sequence ID" value="EFV45815.1"/>
    <property type="molecule type" value="Genomic_DNA"/>
</dbReference>
<name>E5Y2M5_BILW3</name>
<dbReference type="RefSeq" id="WP_005024618.1">
    <property type="nucleotide sequence ID" value="NZ_KE150239.1"/>
</dbReference>
<dbReference type="PANTHER" id="PTHR37689">
    <property type="entry name" value="PROTEIN FDHE"/>
    <property type="match status" value="1"/>
</dbReference>
<evidence type="ECO:0000313" key="3">
    <source>
        <dbReference type="EMBL" id="EFV45815.1"/>
    </source>
</evidence>
<feature type="domain" description="FdhE C-terminal" evidence="2">
    <location>
        <begin position="223"/>
        <end position="298"/>
    </location>
</feature>
<dbReference type="InterPro" id="IPR006452">
    <property type="entry name" value="Formate_DH_accessory"/>
</dbReference>
<dbReference type="Pfam" id="PF24860">
    <property type="entry name" value="FdhE_C"/>
    <property type="match status" value="1"/>
</dbReference>
<reference evidence="3 4" key="2">
    <citation type="submission" date="2013-04" db="EMBL/GenBank/DDBJ databases">
        <title>The Genome Sequence of Bilophila wadsworthia 3_1_6.</title>
        <authorList>
            <consortium name="The Broad Institute Genomics Platform"/>
            <person name="Earl A."/>
            <person name="Ward D."/>
            <person name="Feldgarden M."/>
            <person name="Gevers D."/>
            <person name="Sibley C."/>
            <person name="Strauss J."/>
            <person name="Allen-Vercoe E."/>
            <person name="Walker B."/>
            <person name="Young S."/>
            <person name="Zeng Q."/>
            <person name="Gargeya S."/>
            <person name="Fitzgerald M."/>
            <person name="Haas B."/>
            <person name="Abouelleil A."/>
            <person name="Allen A.W."/>
            <person name="Alvarado L."/>
            <person name="Arachchi H.M."/>
            <person name="Berlin A.M."/>
            <person name="Chapman S.B."/>
            <person name="Gainer-Dewar J."/>
            <person name="Goldberg J."/>
            <person name="Griggs A."/>
            <person name="Gujja S."/>
            <person name="Hansen M."/>
            <person name="Howarth C."/>
            <person name="Imamovic A."/>
            <person name="Ireland A."/>
            <person name="Larimer J."/>
            <person name="McCowan C."/>
            <person name="Murphy C."/>
            <person name="Pearson M."/>
            <person name="Poon T.W."/>
            <person name="Priest M."/>
            <person name="Roberts A."/>
            <person name="Saif S."/>
            <person name="Shea T."/>
            <person name="Sisk P."/>
            <person name="Sykes S."/>
            <person name="Wortman J."/>
            <person name="Nusbaum C."/>
            <person name="Birren B."/>
        </authorList>
    </citation>
    <scope>NUCLEOTIDE SEQUENCE [LARGE SCALE GENOMIC DNA]</scope>
    <source>
        <strain evidence="3 4">3_1_6</strain>
    </source>
</reference>
<keyword evidence="1" id="KW-0963">Cytoplasm</keyword>
<dbReference type="GO" id="GO:0008199">
    <property type="term" value="F:ferric iron binding"/>
    <property type="evidence" value="ECO:0007669"/>
    <property type="project" value="TreeGrafter"/>
</dbReference>
<dbReference type="AlphaFoldDB" id="E5Y2M5"/>
<protein>
    <recommendedName>
        <fullName evidence="2">FdhE C-terminal domain-containing protein</fullName>
    </recommendedName>
</protein>
<dbReference type="SUPFAM" id="SSF144020">
    <property type="entry name" value="FdhE-like"/>
    <property type="match status" value="1"/>
</dbReference>
<dbReference type="InterPro" id="IPR024064">
    <property type="entry name" value="FdhE-like_sf"/>
</dbReference>
<dbReference type="PANTHER" id="PTHR37689:SF1">
    <property type="entry name" value="PROTEIN FDHE"/>
    <property type="match status" value="1"/>
</dbReference>
<dbReference type="CDD" id="cd16341">
    <property type="entry name" value="FdhE"/>
    <property type="match status" value="1"/>
</dbReference>
<dbReference type="STRING" id="563192.HMPREF0179_00436"/>
<dbReference type="eggNOG" id="COG3058">
    <property type="taxonomic scope" value="Bacteria"/>
</dbReference>
<evidence type="ECO:0000259" key="2">
    <source>
        <dbReference type="Pfam" id="PF24860"/>
    </source>
</evidence>
<gene>
    <name evidence="3" type="ORF">HMPREF0179_00436</name>
</gene>
<dbReference type="GO" id="GO:0051604">
    <property type="term" value="P:protein maturation"/>
    <property type="evidence" value="ECO:0007669"/>
    <property type="project" value="TreeGrafter"/>
</dbReference>
<accession>E5Y2M5</accession>
<sequence length="303" mass="34243">MEASKNDRLVKKFAALEDKTWFPQELLELVKDVCRLQGEVRASLAVSVDPALVCGDMEHRQGAPLLAREQFPVDAEGAEKLFRAILEVAESLPQLRTTAQLVRDKLIRGDIRPEELFRAYMLENAEPFEAWAKEAPDAPNLLPFLVYNSMEPWLEAAGEALSSAYPQNDVWQHGHCPVCGSPAFIGHLSGPEPSRNEGRDINKGGKRMHTCSYCRTTFRAKRIQCPFCLEEDAKKLDYFTTENEPGYQVHVCRSCKSYIKIADFREFFGRESIPALDDLESLPLDIAAQNEDFHRVAPSEWGL</sequence>
<dbReference type="GeneID" id="78086788"/>
<organism evidence="3 4">
    <name type="scientific">Bilophila wadsworthia (strain 3_1_6)</name>
    <dbReference type="NCBI Taxonomy" id="563192"/>
    <lineage>
        <taxon>Bacteria</taxon>
        <taxon>Pseudomonadati</taxon>
        <taxon>Thermodesulfobacteriota</taxon>
        <taxon>Desulfovibrionia</taxon>
        <taxon>Desulfovibrionales</taxon>
        <taxon>Desulfovibrionaceae</taxon>
        <taxon>Bilophila</taxon>
    </lineage>
</organism>
<keyword evidence="4" id="KW-1185">Reference proteome</keyword>
<evidence type="ECO:0000256" key="1">
    <source>
        <dbReference type="ARBA" id="ARBA00022490"/>
    </source>
</evidence>
<dbReference type="GO" id="GO:0005829">
    <property type="term" value="C:cytosol"/>
    <property type="evidence" value="ECO:0007669"/>
    <property type="project" value="TreeGrafter"/>
</dbReference>
<dbReference type="Gene3D" id="3.90.1670.10">
    <property type="entry name" value="FdhE-like domain"/>
    <property type="match status" value="1"/>
</dbReference>
<dbReference type="InterPro" id="IPR056796">
    <property type="entry name" value="FdhE_C"/>
</dbReference>
<reference evidence="3 4" key="1">
    <citation type="submission" date="2010-10" db="EMBL/GenBank/DDBJ databases">
        <authorList>
            <consortium name="The Broad Institute Genome Sequencing Platform"/>
            <person name="Ward D."/>
            <person name="Earl A."/>
            <person name="Feldgarden M."/>
            <person name="Young S.K."/>
            <person name="Gargeya S."/>
            <person name="Zeng Q."/>
            <person name="Alvarado L."/>
            <person name="Berlin A."/>
            <person name="Bochicchio J."/>
            <person name="Chapman S.B."/>
            <person name="Chen Z."/>
            <person name="Freedman E."/>
            <person name="Gellesch M."/>
            <person name="Goldberg J."/>
            <person name="Griggs A."/>
            <person name="Gujja S."/>
            <person name="Heilman E."/>
            <person name="Heiman D."/>
            <person name="Howarth C."/>
            <person name="Mehta T."/>
            <person name="Neiman D."/>
            <person name="Pearson M."/>
            <person name="Roberts A."/>
            <person name="Saif S."/>
            <person name="Shea T."/>
            <person name="Shenoy N."/>
            <person name="Sisk P."/>
            <person name="Stolte C."/>
            <person name="Sykes S."/>
            <person name="White J."/>
            <person name="Yandava C."/>
            <person name="Allen-Vercoe E."/>
            <person name="Sibley C."/>
            <person name="Ambrose C.E."/>
            <person name="Strauss J."/>
            <person name="Daigneault M."/>
            <person name="Haas B."/>
            <person name="Nusbaum C."/>
            <person name="Birren B."/>
        </authorList>
    </citation>
    <scope>NUCLEOTIDE SEQUENCE [LARGE SCALE GENOMIC DNA]</scope>
    <source>
        <strain evidence="3 4">3_1_6</strain>
    </source>
</reference>
<dbReference type="HOGENOM" id="CLU_071015_1_1_7"/>
<proteinExistence type="predicted"/>
<comment type="caution">
    <text evidence="3">The sequence shown here is derived from an EMBL/GenBank/DDBJ whole genome shotgun (WGS) entry which is preliminary data.</text>
</comment>